<reference evidence="1" key="1">
    <citation type="submission" date="2022-03" db="EMBL/GenBank/DDBJ databases">
        <title>Genome Encyclopedia of Bacteria and Archaea VI: Functional Genomics of Type Strains.</title>
        <authorList>
            <person name="Whitman W."/>
        </authorList>
    </citation>
    <scope>NUCLEOTIDE SEQUENCE</scope>
    <source>
        <strain evidence="1">HSC-15S17</strain>
    </source>
</reference>
<evidence type="ECO:0000313" key="2">
    <source>
        <dbReference type="Proteomes" id="UP001162889"/>
    </source>
</evidence>
<dbReference type="RefSeq" id="WP_255575745.1">
    <property type="nucleotide sequence ID" value="NZ_JAHTGR010000002.1"/>
</dbReference>
<protein>
    <submittedName>
        <fullName evidence="1">Uncharacterized protein</fullName>
    </submittedName>
</protein>
<name>A0ABT1GS30_9BURK</name>
<keyword evidence="2" id="KW-1185">Reference proteome</keyword>
<dbReference type="EMBL" id="JALJZU010000008">
    <property type="protein sequence ID" value="MCP2010328.1"/>
    <property type="molecule type" value="Genomic_DNA"/>
</dbReference>
<accession>A0ABT1GS30</accession>
<comment type="caution">
    <text evidence="1">The sequence shown here is derived from an EMBL/GenBank/DDBJ whole genome shotgun (WGS) entry which is preliminary data.</text>
</comment>
<proteinExistence type="predicted"/>
<evidence type="ECO:0000313" key="1">
    <source>
        <dbReference type="EMBL" id="MCP2010328.1"/>
    </source>
</evidence>
<gene>
    <name evidence="1" type="ORF">L1274_004068</name>
</gene>
<organism evidence="1 2">
    <name type="scientific">Duganella violaceipulchra</name>
    <dbReference type="NCBI Taxonomy" id="2849652"/>
    <lineage>
        <taxon>Bacteria</taxon>
        <taxon>Pseudomonadati</taxon>
        <taxon>Pseudomonadota</taxon>
        <taxon>Betaproteobacteria</taxon>
        <taxon>Burkholderiales</taxon>
        <taxon>Oxalobacteraceae</taxon>
        <taxon>Telluria group</taxon>
        <taxon>Duganella</taxon>
    </lineage>
</organism>
<sequence>MKALQPPGGPPCPAMTAVPVPGVLDAPALMEIVVTAIVRDMLT</sequence>
<dbReference type="Proteomes" id="UP001162889">
    <property type="component" value="Unassembled WGS sequence"/>
</dbReference>